<name>A0A2N3N072_9PEZI</name>
<dbReference type="PANTHER" id="PTHR31104">
    <property type="entry name" value="PEPTIDE-N4-(N-ACETYL-BETA-GLUCOSAMINYL)ASPARAGINE AMIDASE A PROTEIN"/>
    <property type="match status" value="1"/>
</dbReference>
<reference evidence="4 5" key="1">
    <citation type="journal article" date="2017" name="G3 (Bethesda)">
        <title>First Draft Genome Sequence of the Pathogenic Fungus Lomentospora prolificans (Formerly Scedosporium prolificans).</title>
        <authorList>
            <person name="Luo R."/>
            <person name="Zimin A."/>
            <person name="Workman R."/>
            <person name="Fan Y."/>
            <person name="Pertea G."/>
            <person name="Grossman N."/>
            <person name="Wear M.P."/>
            <person name="Jia B."/>
            <person name="Miller H."/>
            <person name="Casadevall A."/>
            <person name="Timp W."/>
            <person name="Zhang S.X."/>
            <person name="Salzberg S.L."/>
        </authorList>
    </citation>
    <scope>NUCLEOTIDE SEQUENCE [LARGE SCALE GENOMIC DNA]</scope>
    <source>
        <strain evidence="4 5">JHH-5317</strain>
    </source>
</reference>
<proteinExistence type="predicted"/>
<feature type="region of interest" description="Disordered" evidence="1">
    <location>
        <begin position="630"/>
        <end position="653"/>
    </location>
</feature>
<organism evidence="4 5">
    <name type="scientific">Lomentospora prolificans</name>
    <dbReference type="NCBI Taxonomy" id="41688"/>
    <lineage>
        <taxon>Eukaryota</taxon>
        <taxon>Fungi</taxon>
        <taxon>Dikarya</taxon>
        <taxon>Ascomycota</taxon>
        <taxon>Pezizomycotina</taxon>
        <taxon>Sordariomycetes</taxon>
        <taxon>Hypocreomycetidae</taxon>
        <taxon>Microascales</taxon>
        <taxon>Microascaceae</taxon>
        <taxon>Lomentospora</taxon>
    </lineage>
</organism>
<dbReference type="OrthoDB" id="1612078at2759"/>
<evidence type="ECO:0000313" key="4">
    <source>
        <dbReference type="EMBL" id="PKS05827.1"/>
    </source>
</evidence>
<gene>
    <name evidence="4" type="ORF">jhhlp_007656</name>
</gene>
<accession>A0A2N3N072</accession>
<dbReference type="InterPro" id="IPR021102">
    <property type="entry name" value="PNGase_A"/>
</dbReference>
<dbReference type="EMBL" id="NLAX01001139">
    <property type="protein sequence ID" value="PKS05827.1"/>
    <property type="molecule type" value="Genomic_DNA"/>
</dbReference>
<dbReference type="Pfam" id="PF12222">
    <property type="entry name" value="PNGaseA"/>
    <property type="match status" value="1"/>
</dbReference>
<dbReference type="Pfam" id="PF25156">
    <property type="entry name" value="PNGase_A_C"/>
    <property type="match status" value="1"/>
</dbReference>
<evidence type="ECO:0000313" key="5">
    <source>
        <dbReference type="Proteomes" id="UP000233524"/>
    </source>
</evidence>
<evidence type="ECO:0000256" key="1">
    <source>
        <dbReference type="SAM" id="MobiDB-lite"/>
    </source>
</evidence>
<dbReference type="Proteomes" id="UP000233524">
    <property type="component" value="Unassembled WGS sequence"/>
</dbReference>
<dbReference type="InParanoid" id="A0A2N3N072"/>
<dbReference type="STRING" id="41688.A0A2N3N072"/>
<feature type="domain" description="Peptide N-acetyl-beta-D-glucosaminyl asparaginase amidase A N-terminal" evidence="3">
    <location>
        <begin position="70"/>
        <end position="403"/>
    </location>
</feature>
<feature type="signal peptide" evidence="2">
    <location>
        <begin position="1"/>
        <end position="21"/>
    </location>
</feature>
<protein>
    <recommendedName>
        <fullName evidence="3">Peptide N-acetyl-beta-D-glucosaminyl asparaginase amidase A N-terminal domain-containing protein</fullName>
    </recommendedName>
</protein>
<evidence type="ECO:0000259" key="3">
    <source>
        <dbReference type="Pfam" id="PF12222"/>
    </source>
</evidence>
<feature type="chain" id="PRO_5014833476" description="Peptide N-acetyl-beta-D-glucosaminyl asparaginase amidase A N-terminal domain-containing protein" evidence="2">
    <location>
        <begin position="22"/>
        <end position="692"/>
    </location>
</feature>
<dbReference type="VEuPathDB" id="FungiDB:jhhlp_007656"/>
<keyword evidence="2" id="KW-0732">Signal</keyword>
<sequence>MASLRRTLVAALAVLSGIASASPASDLVPRQQAASPLLREVFQVAQPILGPDGPLDSWGRDRVKVADTAQKRQENAACQVQLMEYSFASSYGEPFVGNYTPPDCEFNRVIMNLTVTVPAGNQYDRLAIMYLGDTEVFRTSTAEPFTDTDLGGAIWTYWKDMTQYTYFWKQPQKIIFDLGNIVDETYTSPFNTVLTATFFTADEDVADEAEGGAAKFGPADLIIPISAHKGAANQASAWKYPDEQAVDVVSSFPRNARRAVFSISANGQDKEEFWWTGLPQSKRSSFPVDGISGYDAWREVQVFIDDHLVGVSWPFPTLFTGAMSPYLHRPVVGVNTFDLKEQEIDITPWLPLLCDGEEHTFSLQVVCLDDSAEGGPQVVTTPSYWVLTGKVFVWLDEDEASITTGDIPTALDNDPKMVQFQYSGGELVPDERTGDLGMDFGLQAHRGLLVQGKITTQAGEQEVSWGQFLNFTTDNVIRDAGNNVNWTVVISGTEGASGVAEYHSEYNYPMKFRIWNEVRPIDLFFYQIVGSLTLIQGLDHKVSGASVFPTGIEAYNGSFDGSHLVTNRQSYFEEAVDGTTRSFSNFMLFADQSFNFYGESADGESVPLYERIVSSNFDEVMRDTEDTEGKMVDLDHSPPGRGTPIRPASTRGEMRPFDTKAAAPGRLFWPATLILNPDRAKKVLEAINRKED</sequence>
<dbReference type="InterPro" id="IPR056948">
    <property type="entry name" value="PNGaseA_N"/>
</dbReference>
<comment type="caution">
    <text evidence="4">The sequence shown here is derived from an EMBL/GenBank/DDBJ whole genome shotgun (WGS) entry which is preliminary data.</text>
</comment>
<keyword evidence="5" id="KW-1185">Reference proteome</keyword>
<dbReference type="AlphaFoldDB" id="A0A2N3N072"/>
<evidence type="ECO:0000256" key="2">
    <source>
        <dbReference type="SAM" id="SignalP"/>
    </source>
</evidence>